<dbReference type="Proteomes" id="UP001597213">
    <property type="component" value="Unassembled WGS sequence"/>
</dbReference>
<evidence type="ECO:0000256" key="1">
    <source>
        <dbReference type="SAM" id="Coils"/>
    </source>
</evidence>
<keyword evidence="2" id="KW-1133">Transmembrane helix</keyword>
<organism evidence="3 4">
    <name type="scientific">Paracoccus pacificus</name>
    <dbReference type="NCBI Taxonomy" id="1463598"/>
    <lineage>
        <taxon>Bacteria</taxon>
        <taxon>Pseudomonadati</taxon>
        <taxon>Pseudomonadota</taxon>
        <taxon>Alphaproteobacteria</taxon>
        <taxon>Rhodobacterales</taxon>
        <taxon>Paracoccaceae</taxon>
        <taxon>Paracoccus</taxon>
    </lineage>
</organism>
<gene>
    <name evidence="3" type="ORF">ACFSCT_05490</name>
</gene>
<keyword evidence="2" id="KW-0812">Transmembrane</keyword>
<evidence type="ECO:0000313" key="4">
    <source>
        <dbReference type="Proteomes" id="UP001597213"/>
    </source>
</evidence>
<keyword evidence="2" id="KW-0472">Membrane</keyword>
<keyword evidence="4" id="KW-1185">Reference proteome</keyword>
<reference evidence="4" key="1">
    <citation type="journal article" date="2019" name="Int. J. Syst. Evol. Microbiol.">
        <title>The Global Catalogue of Microorganisms (GCM) 10K type strain sequencing project: providing services to taxonomists for standard genome sequencing and annotation.</title>
        <authorList>
            <consortium name="The Broad Institute Genomics Platform"/>
            <consortium name="The Broad Institute Genome Sequencing Center for Infectious Disease"/>
            <person name="Wu L."/>
            <person name="Ma J."/>
        </authorList>
    </citation>
    <scope>NUCLEOTIDE SEQUENCE [LARGE SCALE GENOMIC DNA]</scope>
    <source>
        <strain evidence="4">CCUG 56029</strain>
    </source>
</reference>
<keyword evidence="1" id="KW-0175">Coiled coil</keyword>
<proteinExistence type="predicted"/>
<feature type="transmembrane region" description="Helical" evidence="2">
    <location>
        <begin position="345"/>
        <end position="369"/>
    </location>
</feature>
<sequence>MSDTEVLLADTQGVDATPRRVMDWPAIFAGAAIAAGVTVVLTGFTTALGLGSISAEPGEQGGGFMGVLVALFAFLGMLLAYALGGYVAGRMRTRAAGVSSDETMARDGTHGLTVWAVGTLLATLLTVMIATGGLRTVGNAAASLAEAGGSAVGGALQGTGQVVGGVVSGAGQVAGGAISGAGQAIGGLAQGAGQAAGGGGLQDMLPGGMQANPIDYLADQLLRPQPGATTNFSNEAIRRELGNILGNVIRTGELSEADRTYLVQALAARTELSEQEINQRLDQTVQSITAIRDDAQQRLDQARTQAEELAAQAKAEAERLQAEAQARLEEAKQTAIDATEAARKAAIWTALLLAISSIVAAGVAFAAAVKGGQDRDSGRFWLRRS</sequence>
<name>A0ABW4R4H4_9RHOB</name>
<feature type="transmembrane region" description="Helical" evidence="2">
    <location>
        <begin position="62"/>
        <end position="84"/>
    </location>
</feature>
<comment type="caution">
    <text evidence="3">The sequence shown here is derived from an EMBL/GenBank/DDBJ whole genome shotgun (WGS) entry which is preliminary data.</text>
</comment>
<feature type="transmembrane region" description="Helical" evidence="2">
    <location>
        <begin position="112"/>
        <end position="134"/>
    </location>
</feature>
<evidence type="ECO:0000313" key="3">
    <source>
        <dbReference type="EMBL" id="MFD1881167.1"/>
    </source>
</evidence>
<dbReference type="CDD" id="cd06503">
    <property type="entry name" value="ATP-synt_Fo_b"/>
    <property type="match status" value="1"/>
</dbReference>
<accession>A0ABW4R4H4</accession>
<feature type="transmembrane region" description="Helical" evidence="2">
    <location>
        <begin position="26"/>
        <end position="50"/>
    </location>
</feature>
<dbReference type="RefSeq" id="WP_379140788.1">
    <property type="nucleotide sequence ID" value="NZ_JBHUEN010000015.1"/>
</dbReference>
<dbReference type="EMBL" id="JBHUEN010000015">
    <property type="protein sequence ID" value="MFD1881167.1"/>
    <property type="molecule type" value="Genomic_DNA"/>
</dbReference>
<evidence type="ECO:0000256" key="2">
    <source>
        <dbReference type="SAM" id="Phobius"/>
    </source>
</evidence>
<protein>
    <submittedName>
        <fullName evidence="3">ATP synthase F0 subunit B</fullName>
    </submittedName>
</protein>
<feature type="coiled-coil region" evidence="1">
    <location>
        <begin position="285"/>
        <end position="341"/>
    </location>
</feature>